<dbReference type="InterPro" id="IPR036390">
    <property type="entry name" value="WH_DNA-bd_sf"/>
</dbReference>
<name>A0A3M0CCX1_9PROT</name>
<dbReference type="RefSeq" id="WP_121939518.1">
    <property type="nucleotide sequence ID" value="NZ_REFR01000013.1"/>
</dbReference>
<dbReference type="AlphaFoldDB" id="A0A3M0CCX1"/>
<evidence type="ECO:0000259" key="4">
    <source>
        <dbReference type="PROSITE" id="PS50956"/>
    </source>
</evidence>
<dbReference type="CDD" id="cd00090">
    <property type="entry name" value="HTH_ARSR"/>
    <property type="match status" value="1"/>
</dbReference>
<dbReference type="InterPro" id="IPR036388">
    <property type="entry name" value="WH-like_DNA-bd_sf"/>
</dbReference>
<reference evidence="5 6" key="1">
    <citation type="submission" date="2018-10" db="EMBL/GenBank/DDBJ databases">
        <title>Genomic Encyclopedia of Archaeal and Bacterial Type Strains, Phase II (KMG-II): from individual species to whole genera.</title>
        <authorList>
            <person name="Goeker M."/>
        </authorList>
    </citation>
    <scope>NUCLEOTIDE SEQUENCE [LARGE SCALE GENOMIC DNA]</scope>
    <source>
        <strain evidence="5 6">DSM 25217</strain>
    </source>
</reference>
<evidence type="ECO:0000313" key="5">
    <source>
        <dbReference type="EMBL" id="RMB04596.1"/>
    </source>
</evidence>
<dbReference type="InterPro" id="IPR019887">
    <property type="entry name" value="Tscrpt_reg_AsnC/Lrp_C"/>
</dbReference>
<feature type="domain" description="HTH asnC-type" evidence="4">
    <location>
        <begin position="1"/>
        <end position="62"/>
    </location>
</feature>
<organism evidence="5 6">
    <name type="scientific">Eilatimonas milleporae</name>
    <dbReference type="NCBI Taxonomy" id="911205"/>
    <lineage>
        <taxon>Bacteria</taxon>
        <taxon>Pseudomonadati</taxon>
        <taxon>Pseudomonadota</taxon>
        <taxon>Alphaproteobacteria</taxon>
        <taxon>Kordiimonadales</taxon>
        <taxon>Kordiimonadaceae</taxon>
        <taxon>Eilatimonas</taxon>
    </lineage>
</organism>
<dbReference type="PRINTS" id="PR00033">
    <property type="entry name" value="HTHASNC"/>
</dbReference>
<evidence type="ECO:0000256" key="2">
    <source>
        <dbReference type="ARBA" id="ARBA00023125"/>
    </source>
</evidence>
<dbReference type="InterPro" id="IPR000485">
    <property type="entry name" value="AsnC-type_HTH_dom"/>
</dbReference>
<accession>A0A3M0CCX1</accession>
<keyword evidence="6" id="KW-1185">Reference proteome</keyword>
<dbReference type="Pfam" id="PF01037">
    <property type="entry name" value="AsnC_trans_reg"/>
    <property type="match status" value="1"/>
</dbReference>
<dbReference type="InterPro" id="IPR019888">
    <property type="entry name" value="Tscrpt_reg_AsnC-like"/>
</dbReference>
<dbReference type="Pfam" id="PF13404">
    <property type="entry name" value="HTH_AsnC-type"/>
    <property type="match status" value="1"/>
</dbReference>
<dbReference type="SMART" id="SM00344">
    <property type="entry name" value="HTH_ASNC"/>
    <property type="match status" value="1"/>
</dbReference>
<evidence type="ECO:0000256" key="3">
    <source>
        <dbReference type="ARBA" id="ARBA00023163"/>
    </source>
</evidence>
<dbReference type="InterPro" id="IPR011991">
    <property type="entry name" value="ArsR-like_HTH"/>
</dbReference>
<dbReference type="GO" id="GO:0006355">
    <property type="term" value="P:regulation of DNA-templated transcription"/>
    <property type="evidence" value="ECO:0007669"/>
    <property type="project" value="UniProtKB-ARBA"/>
</dbReference>
<keyword evidence="3" id="KW-0804">Transcription</keyword>
<comment type="caution">
    <text evidence="5">The sequence shown here is derived from an EMBL/GenBank/DDBJ whole genome shotgun (WGS) entry which is preliminary data.</text>
</comment>
<sequence>MDAVNKRIVAALEADGRMSFAELAGRAGLSKTPCWNRVRDMEETGVITGYKALVDPARIGLGVQAFVHVTVDFGKSADFERGVLAHPSILACHATTGDADYLLHVAAQSIGALDTLLRRDLPHLPGVQRFATSVAMRAIKTDAPLSAAAGQPGDGAG</sequence>
<dbReference type="OrthoDB" id="9812082at2"/>
<dbReference type="GO" id="GO:0043565">
    <property type="term" value="F:sequence-specific DNA binding"/>
    <property type="evidence" value="ECO:0007669"/>
    <property type="project" value="InterPro"/>
</dbReference>
<dbReference type="SUPFAM" id="SSF46785">
    <property type="entry name" value="Winged helix' DNA-binding domain"/>
    <property type="match status" value="1"/>
</dbReference>
<gene>
    <name evidence="5" type="ORF">BXY39_2865</name>
</gene>
<dbReference type="Proteomes" id="UP000271227">
    <property type="component" value="Unassembled WGS sequence"/>
</dbReference>
<dbReference type="Gene3D" id="1.10.10.10">
    <property type="entry name" value="Winged helix-like DNA-binding domain superfamily/Winged helix DNA-binding domain"/>
    <property type="match status" value="1"/>
</dbReference>
<evidence type="ECO:0000256" key="1">
    <source>
        <dbReference type="ARBA" id="ARBA00023015"/>
    </source>
</evidence>
<dbReference type="GO" id="GO:0043200">
    <property type="term" value="P:response to amino acid"/>
    <property type="evidence" value="ECO:0007669"/>
    <property type="project" value="TreeGrafter"/>
</dbReference>
<keyword evidence="1" id="KW-0805">Transcription regulation</keyword>
<dbReference type="EMBL" id="REFR01000013">
    <property type="protein sequence ID" value="RMB04596.1"/>
    <property type="molecule type" value="Genomic_DNA"/>
</dbReference>
<proteinExistence type="predicted"/>
<dbReference type="SUPFAM" id="SSF54909">
    <property type="entry name" value="Dimeric alpha+beta barrel"/>
    <property type="match status" value="1"/>
</dbReference>
<dbReference type="PANTHER" id="PTHR30154">
    <property type="entry name" value="LEUCINE-RESPONSIVE REGULATORY PROTEIN"/>
    <property type="match status" value="1"/>
</dbReference>
<dbReference type="Gene3D" id="3.30.70.920">
    <property type="match status" value="1"/>
</dbReference>
<dbReference type="PROSITE" id="PS50956">
    <property type="entry name" value="HTH_ASNC_2"/>
    <property type="match status" value="1"/>
</dbReference>
<dbReference type="GO" id="GO:0005829">
    <property type="term" value="C:cytosol"/>
    <property type="evidence" value="ECO:0007669"/>
    <property type="project" value="TreeGrafter"/>
</dbReference>
<dbReference type="InterPro" id="IPR011008">
    <property type="entry name" value="Dimeric_a/b-barrel"/>
</dbReference>
<dbReference type="PANTHER" id="PTHR30154:SF34">
    <property type="entry name" value="TRANSCRIPTIONAL REGULATOR AZLB"/>
    <property type="match status" value="1"/>
</dbReference>
<protein>
    <submittedName>
        <fullName evidence="5">Lrp/AsnC family leucine-responsive transcriptional regulator</fullName>
    </submittedName>
</protein>
<evidence type="ECO:0000313" key="6">
    <source>
        <dbReference type="Proteomes" id="UP000271227"/>
    </source>
</evidence>
<dbReference type="InParanoid" id="A0A3M0CCX1"/>
<keyword evidence="2" id="KW-0238">DNA-binding</keyword>